<keyword evidence="8 16" id="KW-0547">Nucleotide-binding</keyword>
<keyword evidence="15" id="KW-0418">Kinase</keyword>
<keyword evidence="20" id="KW-1185">Reference proteome</keyword>
<comment type="pathway">
    <text evidence="4 16">Metabolic intermediate biosynthesis; chorismate biosynthesis; chorismate from D-erythrose 4-phosphate and phosphoenolpyruvate: step 2/7.</text>
</comment>
<keyword evidence="15" id="KW-0808">Transferase</keyword>
<evidence type="ECO:0000256" key="3">
    <source>
        <dbReference type="ARBA" id="ARBA00001947"/>
    </source>
</evidence>
<comment type="cofactor">
    <cofactor evidence="16">
        <name>Co(2+)</name>
        <dbReference type="ChEBI" id="CHEBI:48828"/>
    </cofactor>
    <cofactor evidence="16">
        <name>Zn(2+)</name>
        <dbReference type="ChEBI" id="CHEBI:29105"/>
    </cofactor>
    <text evidence="16">Binds 1 divalent metal cation per subunit. Can use either Co(2+) or Zn(2+).</text>
</comment>
<comment type="caution">
    <text evidence="16">Lacks conserved residue(s) required for the propagation of feature annotation.</text>
</comment>
<evidence type="ECO:0000313" key="19">
    <source>
        <dbReference type="EMBL" id="KYO65518.1"/>
    </source>
</evidence>
<dbReference type="HAMAP" id="MF_00110">
    <property type="entry name" value="DHQ_synthase"/>
    <property type="match status" value="1"/>
</dbReference>
<dbReference type="HAMAP" id="MF_00109">
    <property type="entry name" value="Shikimate_kinase"/>
    <property type="match status" value="1"/>
</dbReference>
<keyword evidence="15" id="KW-0067">ATP-binding</keyword>
<dbReference type="PANTHER" id="PTHR43622">
    <property type="entry name" value="3-DEHYDROQUINATE SYNTHASE"/>
    <property type="match status" value="1"/>
</dbReference>
<dbReference type="Gene3D" id="1.20.1090.10">
    <property type="entry name" value="Dehydroquinate synthase-like - alpha domain"/>
    <property type="match status" value="1"/>
</dbReference>
<keyword evidence="13" id="KW-0511">Multifunctional enzyme</keyword>
<dbReference type="Gene3D" id="3.40.50.1970">
    <property type="match status" value="1"/>
</dbReference>
<comment type="subcellular location">
    <subcellularLocation>
        <location evidence="16">Cytoplasm</location>
    </subcellularLocation>
</comment>
<comment type="catalytic activity">
    <reaction evidence="15">
        <text>shikimate + ATP = 3-phosphoshikimate + ADP + H(+)</text>
        <dbReference type="Rhea" id="RHEA:13121"/>
        <dbReference type="ChEBI" id="CHEBI:15378"/>
        <dbReference type="ChEBI" id="CHEBI:30616"/>
        <dbReference type="ChEBI" id="CHEBI:36208"/>
        <dbReference type="ChEBI" id="CHEBI:145989"/>
        <dbReference type="ChEBI" id="CHEBI:456216"/>
        <dbReference type="EC" id="2.7.1.71"/>
    </reaction>
</comment>
<feature type="binding site" evidence="16">
    <location>
        <position position="325"/>
    </location>
    <ligand>
        <name>NAD(+)</name>
        <dbReference type="ChEBI" id="CHEBI:57540"/>
    </ligand>
</feature>
<reference evidence="19 20" key="1">
    <citation type="submission" date="2015-12" db="EMBL/GenBank/DDBJ databases">
        <title>Draft genome of Thermovenabulum gondwanense isolated from a red thermophilic microbial mat colonisisng an outflow channel of a bore well.</title>
        <authorList>
            <person name="Patel B.K."/>
        </authorList>
    </citation>
    <scope>NUCLEOTIDE SEQUENCE [LARGE SCALE GENOMIC DNA]</scope>
    <source>
        <strain evidence="19 20">R270</strain>
    </source>
</reference>
<dbReference type="GO" id="GO:0009073">
    <property type="term" value="P:aromatic amino acid family biosynthetic process"/>
    <property type="evidence" value="ECO:0007669"/>
    <property type="project" value="UniProtKB-KW"/>
</dbReference>
<organism evidence="19 20">
    <name type="scientific">Thermovenabulum gondwanense</name>
    <dbReference type="NCBI Taxonomy" id="520767"/>
    <lineage>
        <taxon>Bacteria</taxon>
        <taxon>Bacillati</taxon>
        <taxon>Bacillota</taxon>
        <taxon>Clostridia</taxon>
        <taxon>Thermosediminibacterales</taxon>
        <taxon>Thermosediminibacteraceae</taxon>
        <taxon>Thermovenabulum</taxon>
    </lineage>
</organism>
<feature type="binding site" evidence="15">
    <location>
        <position position="141"/>
    </location>
    <ligand>
        <name>substrate</name>
    </ligand>
</feature>
<keyword evidence="12 16" id="KW-0456">Lyase</keyword>
<dbReference type="GO" id="GO:0005737">
    <property type="term" value="C:cytoplasm"/>
    <property type="evidence" value="ECO:0007669"/>
    <property type="project" value="UniProtKB-SubCell"/>
</dbReference>
<dbReference type="FunFam" id="3.40.50.1970:FF:000007">
    <property type="entry name" value="Pentafunctional AROM polypeptide"/>
    <property type="match status" value="1"/>
</dbReference>
<gene>
    <name evidence="16 19" type="primary">aroB</name>
    <name evidence="15" type="synonym">aroK</name>
    <name evidence="19" type="ORF">ATZ99_15540</name>
</gene>
<feature type="binding site" evidence="15">
    <location>
        <position position="35"/>
    </location>
    <ligand>
        <name>substrate</name>
    </ligand>
</feature>
<dbReference type="Pfam" id="PF24621">
    <property type="entry name" value="DHQS_C"/>
    <property type="match status" value="1"/>
</dbReference>
<dbReference type="GO" id="GO:0000287">
    <property type="term" value="F:magnesium ion binding"/>
    <property type="evidence" value="ECO:0007669"/>
    <property type="project" value="UniProtKB-UniRule"/>
</dbReference>
<feature type="binding site" evidence="15">
    <location>
        <position position="17"/>
    </location>
    <ligand>
        <name>Mg(2+)</name>
        <dbReference type="ChEBI" id="CHEBI:18420"/>
    </ligand>
</feature>
<comment type="cofactor">
    <cofactor evidence="2 16">
        <name>NAD(+)</name>
        <dbReference type="ChEBI" id="CHEBI:57540"/>
    </cofactor>
</comment>
<comment type="similarity">
    <text evidence="15">Belongs to the shikimate kinase family.</text>
</comment>
<dbReference type="InterPro" id="IPR050071">
    <property type="entry name" value="Dehydroquinate_synthase"/>
</dbReference>
<comment type="caution">
    <text evidence="19">The sequence shown here is derived from an EMBL/GenBank/DDBJ whole genome shotgun (WGS) entry which is preliminary data.</text>
</comment>
<dbReference type="CDD" id="cd00464">
    <property type="entry name" value="SK"/>
    <property type="match status" value="1"/>
</dbReference>
<dbReference type="PANTHER" id="PTHR43622:SF7">
    <property type="entry name" value="3-DEHYDROQUINATE SYNTHASE, CHLOROPLASTIC"/>
    <property type="match status" value="1"/>
</dbReference>
<dbReference type="GO" id="GO:0005524">
    <property type="term" value="F:ATP binding"/>
    <property type="evidence" value="ECO:0007669"/>
    <property type="project" value="UniProtKB-UniRule"/>
</dbReference>
<dbReference type="STRING" id="520767.ATZ99_15540"/>
<comment type="catalytic activity">
    <reaction evidence="1 16">
        <text>7-phospho-2-dehydro-3-deoxy-D-arabino-heptonate = 3-dehydroquinate + phosphate</text>
        <dbReference type="Rhea" id="RHEA:21968"/>
        <dbReference type="ChEBI" id="CHEBI:32364"/>
        <dbReference type="ChEBI" id="CHEBI:43474"/>
        <dbReference type="ChEBI" id="CHEBI:58394"/>
        <dbReference type="EC" id="4.2.3.4"/>
    </reaction>
</comment>
<evidence type="ECO:0000259" key="17">
    <source>
        <dbReference type="Pfam" id="PF01761"/>
    </source>
</evidence>
<sequence length="550" mass="61889">MVEKNIILSGLSGSGKTTVGKIIAKKLKRPFLDLDILIEETERMTIPEIFQKFGEEKFREIESKLTIKVAELRNSVIALGGGTLMRPQNRESLKKNGNVVFLNPPLDTLLKRLQGDDTRPLLKAEDIKEKKEKLKKLYEERINTYLKSADLVVEGDENPERTADKILEKLFLQAKEEHDFSIIDKIIVKTESKNYEVVVGYKILNKVLTDYIKRNNFSSIVIVTSPLINQLFGVPLKEVFIEKGIDIKTVFIEDVEEKKDISTLSKIYDEFIKLGVDRKSLIIALGGGITGDVAGFAAATYMRGIKWVYVPTTLLAQVDASVGGKVAVNYREGKNLIGAFYQPDLVITDISHIFTLPDKIFSDGMAEVIKTAILQGGLFKNIEENAIKIKERAPDTLFNIVYECIKFKKEIVKKDERDEDKRMVLNLGHTFGHALEAASGYKISHGQAVSIGTVMAFKLSLLLGNNIQKELERVKKLLSFFDLPVSVKELPYKIEEEEILNFLLKDKKAVAGRPRFIVPYDIGDVRVVEKLPGDLKILLKNAMDEKGGKN</sequence>
<keyword evidence="9 16" id="KW-0862">Zinc</keyword>
<dbReference type="PATRIC" id="fig|520767.4.peg.1663"/>
<evidence type="ECO:0000256" key="14">
    <source>
        <dbReference type="ARBA" id="ARBA00023285"/>
    </source>
</evidence>
<dbReference type="InterPro" id="IPR031322">
    <property type="entry name" value="Shikimate/glucono_kinase"/>
</dbReference>
<dbReference type="RefSeq" id="WP_068748673.1">
    <property type="nucleotide sequence ID" value="NZ_LOHZ01000033.1"/>
</dbReference>
<comment type="function">
    <text evidence="15">Catalyzes the specific phosphorylation of the 3-hydroxyl group of shikimic acid using ATP as a cosubstrate.</text>
</comment>
<evidence type="ECO:0000256" key="11">
    <source>
        <dbReference type="ARBA" id="ARBA00023141"/>
    </source>
</evidence>
<feature type="domain" description="3-dehydroquinate synthase N-terminal" evidence="17">
    <location>
        <begin position="250"/>
        <end position="361"/>
    </location>
</feature>
<dbReference type="Pfam" id="PF01761">
    <property type="entry name" value="DHQ_synthase"/>
    <property type="match status" value="1"/>
</dbReference>
<evidence type="ECO:0000256" key="4">
    <source>
        <dbReference type="ARBA" id="ARBA00004661"/>
    </source>
</evidence>
<dbReference type="GO" id="GO:0009423">
    <property type="term" value="P:chorismate biosynthetic process"/>
    <property type="evidence" value="ECO:0007669"/>
    <property type="project" value="UniProtKB-UniRule"/>
</dbReference>
<dbReference type="PRINTS" id="PR01100">
    <property type="entry name" value="SHIKIMTKNASE"/>
</dbReference>
<accession>A0A162MEX4</accession>
<keyword evidence="11 16" id="KW-0057">Aromatic amino acid biosynthesis</keyword>
<evidence type="ECO:0000256" key="8">
    <source>
        <dbReference type="ARBA" id="ARBA00022741"/>
    </source>
</evidence>
<dbReference type="Proteomes" id="UP000075737">
    <property type="component" value="Unassembled WGS sequence"/>
</dbReference>
<evidence type="ECO:0000256" key="12">
    <source>
        <dbReference type="ARBA" id="ARBA00023239"/>
    </source>
</evidence>
<evidence type="ECO:0000313" key="20">
    <source>
        <dbReference type="Proteomes" id="UP000075737"/>
    </source>
</evidence>
<dbReference type="SUPFAM" id="SSF56796">
    <property type="entry name" value="Dehydroquinate synthase-like"/>
    <property type="match status" value="1"/>
</dbReference>
<keyword evidence="14 16" id="KW-0170">Cobalt</keyword>
<feature type="binding site" evidence="16">
    <location>
        <position position="334"/>
    </location>
    <ligand>
        <name>NAD(+)</name>
        <dbReference type="ChEBI" id="CHEBI:57540"/>
    </ligand>
</feature>
<keyword evidence="10 16" id="KW-0520">NAD</keyword>
<evidence type="ECO:0000256" key="9">
    <source>
        <dbReference type="ARBA" id="ARBA00022833"/>
    </source>
</evidence>
<keyword evidence="7 16" id="KW-0479">Metal-binding</keyword>
<comment type="pathway">
    <text evidence="15">Metabolic intermediate biosynthesis; chorismate biosynthesis; chorismate from D-erythrose 4-phosphate and phosphoenolpyruvate: step 5/7.</text>
</comment>
<comment type="cofactor">
    <cofactor evidence="15">
        <name>Mg(2+)</name>
        <dbReference type="ChEBI" id="CHEBI:18420"/>
    </cofactor>
    <text evidence="15">Binds 1 Mg(2+) ion per subunit.</text>
</comment>
<dbReference type="SUPFAM" id="SSF52540">
    <property type="entry name" value="P-loop containing nucleoside triphosphate hydrolases"/>
    <property type="match status" value="1"/>
</dbReference>
<comment type="function">
    <text evidence="16">Catalyzes the conversion of 3-deoxy-D-arabino-heptulosonate 7-phosphate (DAHP) to dehydroquinate (DHQ).</text>
</comment>
<dbReference type="InterPro" id="IPR016037">
    <property type="entry name" value="DHQ_synth_AroB"/>
</dbReference>
<feature type="binding site" evidence="16">
    <location>
        <position position="367"/>
    </location>
    <ligand>
        <name>Zn(2+)</name>
        <dbReference type="ChEBI" id="CHEBI:29105"/>
    </ligand>
</feature>
<dbReference type="AlphaFoldDB" id="A0A162MEX4"/>
<feature type="binding site" evidence="15">
    <location>
        <position position="81"/>
    </location>
    <ligand>
        <name>substrate</name>
    </ligand>
</feature>
<keyword evidence="5 16" id="KW-0963">Cytoplasm</keyword>
<protein>
    <recommendedName>
        <fullName evidence="15 16">Multifunctional fusion protein</fullName>
    </recommendedName>
    <domain>
        <recommendedName>
            <fullName evidence="15">Shikimate kinase</fullName>
            <shortName evidence="15">SK</shortName>
            <ecNumber evidence="15">2.7.1.71</ecNumber>
        </recommendedName>
    </domain>
    <domain>
        <recommendedName>
            <fullName evidence="16">3-dehydroquinate synthase</fullName>
            <shortName evidence="16">DHQS</shortName>
            <ecNumber evidence="16">4.2.3.4</ecNumber>
        </recommendedName>
    </domain>
</protein>
<evidence type="ECO:0000256" key="1">
    <source>
        <dbReference type="ARBA" id="ARBA00001393"/>
    </source>
</evidence>
<dbReference type="EMBL" id="LOHZ01000033">
    <property type="protein sequence ID" value="KYO65518.1"/>
    <property type="molecule type" value="Genomic_DNA"/>
</dbReference>
<keyword evidence="15" id="KW-0460">Magnesium</keyword>
<evidence type="ECO:0000256" key="16">
    <source>
        <dbReference type="HAMAP-Rule" id="MF_00110"/>
    </source>
</evidence>
<evidence type="ECO:0000256" key="2">
    <source>
        <dbReference type="ARBA" id="ARBA00001911"/>
    </source>
</evidence>
<feature type="binding site" evidence="15">
    <location>
        <position position="59"/>
    </location>
    <ligand>
        <name>substrate</name>
    </ligand>
</feature>
<comment type="subunit">
    <text evidence="15">Monomer.</text>
</comment>
<dbReference type="UniPathway" id="UPA00053">
    <property type="reaction ID" value="UER00085"/>
</dbReference>
<evidence type="ECO:0000256" key="6">
    <source>
        <dbReference type="ARBA" id="ARBA00022605"/>
    </source>
</evidence>
<feature type="binding site" evidence="15">
    <location>
        <begin position="13"/>
        <end position="18"/>
    </location>
    <ligand>
        <name>ATP</name>
        <dbReference type="ChEBI" id="CHEBI:30616"/>
    </ligand>
</feature>
<feature type="binding site" evidence="15">
    <location>
        <position position="119"/>
    </location>
    <ligand>
        <name>ATP</name>
        <dbReference type="ChEBI" id="CHEBI:30616"/>
    </ligand>
</feature>
<dbReference type="EC" id="4.2.3.4" evidence="16"/>
<feature type="binding site" evidence="16">
    <location>
        <position position="445"/>
    </location>
    <ligand>
        <name>Zn(2+)</name>
        <dbReference type="ChEBI" id="CHEBI:29105"/>
    </ligand>
</feature>
<dbReference type="NCBIfam" id="TIGR01357">
    <property type="entry name" value="aroB"/>
    <property type="match status" value="1"/>
</dbReference>
<dbReference type="GO" id="GO:0004765">
    <property type="term" value="F:shikimate kinase activity"/>
    <property type="evidence" value="ECO:0007669"/>
    <property type="project" value="UniProtKB-UniRule"/>
</dbReference>
<dbReference type="CDD" id="cd08195">
    <property type="entry name" value="DHQS"/>
    <property type="match status" value="1"/>
</dbReference>
<feature type="domain" description="3-dehydroquinate synthase C-terminal" evidence="18">
    <location>
        <begin position="364"/>
        <end position="509"/>
    </location>
</feature>
<feature type="binding site" evidence="16">
    <location>
        <position position="429"/>
    </location>
    <ligand>
        <name>Zn(2+)</name>
        <dbReference type="ChEBI" id="CHEBI:29105"/>
    </ligand>
</feature>
<evidence type="ECO:0000256" key="7">
    <source>
        <dbReference type="ARBA" id="ARBA00022723"/>
    </source>
</evidence>
<dbReference type="InterPro" id="IPR056179">
    <property type="entry name" value="DHQS_C"/>
</dbReference>
<dbReference type="GO" id="GO:0003856">
    <property type="term" value="F:3-dehydroquinate synthase activity"/>
    <property type="evidence" value="ECO:0007669"/>
    <property type="project" value="UniProtKB-UniRule"/>
</dbReference>
<evidence type="ECO:0000256" key="15">
    <source>
        <dbReference type="HAMAP-Rule" id="MF_00109"/>
    </source>
</evidence>
<dbReference type="Gene3D" id="3.40.50.300">
    <property type="entry name" value="P-loop containing nucleotide triphosphate hydrolases"/>
    <property type="match status" value="1"/>
</dbReference>
<feature type="binding site" evidence="16">
    <location>
        <begin position="312"/>
        <end position="313"/>
    </location>
    <ligand>
        <name>NAD(+)</name>
        <dbReference type="ChEBI" id="CHEBI:57540"/>
    </ligand>
</feature>
<dbReference type="InterPro" id="IPR027417">
    <property type="entry name" value="P-loop_NTPase"/>
</dbReference>
<dbReference type="GO" id="GO:0008652">
    <property type="term" value="P:amino acid biosynthetic process"/>
    <property type="evidence" value="ECO:0007669"/>
    <property type="project" value="UniProtKB-KW"/>
</dbReference>
<proteinExistence type="inferred from homology"/>
<comment type="similarity">
    <text evidence="16">Belongs to the sugar phosphate cyclases superfamily. Dehydroquinate synthase family.</text>
</comment>
<dbReference type="InterPro" id="IPR030960">
    <property type="entry name" value="DHQS/DOIS_N"/>
</dbReference>
<keyword evidence="6 16" id="KW-0028">Amino-acid biosynthesis</keyword>
<evidence type="ECO:0000256" key="5">
    <source>
        <dbReference type="ARBA" id="ARBA00022490"/>
    </source>
</evidence>
<dbReference type="Pfam" id="PF01202">
    <property type="entry name" value="SKI"/>
    <property type="match status" value="1"/>
</dbReference>
<name>A0A162MEX4_9FIRM</name>
<comment type="cofactor">
    <cofactor evidence="3">
        <name>Zn(2+)</name>
        <dbReference type="ChEBI" id="CHEBI:29105"/>
    </cofactor>
</comment>
<evidence type="ECO:0000259" key="18">
    <source>
        <dbReference type="Pfam" id="PF24621"/>
    </source>
</evidence>
<evidence type="ECO:0000256" key="10">
    <source>
        <dbReference type="ARBA" id="ARBA00023027"/>
    </source>
</evidence>
<dbReference type="EC" id="2.7.1.71" evidence="15"/>
<evidence type="ECO:0000256" key="13">
    <source>
        <dbReference type="ARBA" id="ARBA00023268"/>
    </source>
</evidence>
<dbReference type="InterPro" id="IPR000623">
    <property type="entry name" value="Shikimate_kinase/TSH1"/>
</dbReference>